<gene>
    <name evidence="2" type="ORF">SK128_021320</name>
</gene>
<feature type="compositionally biased region" description="Low complexity" evidence="1">
    <location>
        <begin position="80"/>
        <end position="131"/>
    </location>
</feature>
<feature type="compositionally biased region" description="Low complexity" evidence="1">
    <location>
        <begin position="187"/>
        <end position="217"/>
    </location>
</feature>
<feature type="region of interest" description="Disordered" evidence="1">
    <location>
        <begin position="430"/>
        <end position="461"/>
    </location>
</feature>
<protein>
    <submittedName>
        <fullName evidence="2">Uncharacterized protein</fullName>
    </submittedName>
</protein>
<feature type="region of interest" description="Disordered" evidence="1">
    <location>
        <begin position="358"/>
        <end position="383"/>
    </location>
</feature>
<dbReference type="Proteomes" id="UP001381693">
    <property type="component" value="Unassembled WGS sequence"/>
</dbReference>
<accession>A0AAN8ZZ20</accession>
<evidence type="ECO:0000313" key="3">
    <source>
        <dbReference type="Proteomes" id="UP001381693"/>
    </source>
</evidence>
<comment type="caution">
    <text evidence="2">The sequence shown here is derived from an EMBL/GenBank/DDBJ whole genome shotgun (WGS) entry which is preliminary data.</text>
</comment>
<feature type="non-terminal residue" evidence="2">
    <location>
        <position position="512"/>
    </location>
</feature>
<feature type="compositionally biased region" description="Low complexity" evidence="1">
    <location>
        <begin position="445"/>
        <end position="461"/>
    </location>
</feature>
<feature type="compositionally biased region" description="Polar residues" evidence="1">
    <location>
        <begin position="56"/>
        <end position="79"/>
    </location>
</feature>
<feature type="region of interest" description="Disordered" evidence="1">
    <location>
        <begin position="177"/>
        <end position="298"/>
    </location>
</feature>
<evidence type="ECO:0000256" key="1">
    <source>
        <dbReference type="SAM" id="MobiDB-lite"/>
    </source>
</evidence>
<evidence type="ECO:0000313" key="2">
    <source>
        <dbReference type="EMBL" id="KAK7068574.1"/>
    </source>
</evidence>
<organism evidence="2 3">
    <name type="scientific">Halocaridina rubra</name>
    <name type="common">Hawaiian red shrimp</name>
    <dbReference type="NCBI Taxonomy" id="373956"/>
    <lineage>
        <taxon>Eukaryota</taxon>
        <taxon>Metazoa</taxon>
        <taxon>Ecdysozoa</taxon>
        <taxon>Arthropoda</taxon>
        <taxon>Crustacea</taxon>
        <taxon>Multicrustacea</taxon>
        <taxon>Malacostraca</taxon>
        <taxon>Eumalacostraca</taxon>
        <taxon>Eucarida</taxon>
        <taxon>Decapoda</taxon>
        <taxon>Pleocyemata</taxon>
        <taxon>Caridea</taxon>
        <taxon>Atyoidea</taxon>
        <taxon>Atyidae</taxon>
        <taxon>Halocaridina</taxon>
    </lineage>
</organism>
<feature type="compositionally biased region" description="Polar residues" evidence="1">
    <location>
        <begin position="222"/>
        <end position="237"/>
    </location>
</feature>
<keyword evidence="3" id="KW-1185">Reference proteome</keyword>
<proteinExistence type="predicted"/>
<feature type="compositionally biased region" description="Low complexity" evidence="1">
    <location>
        <begin position="250"/>
        <end position="262"/>
    </location>
</feature>
<feature type="compositionally biased region" description="Basic and acidic residues" evidence="1">
    <location>
        <begin position="177"/>
        <end position="186"/>
    </location>
</feature>
<feature type="compositionally biased region" description="Low complexity" evidence="1">
    <location>
        <begin position="149"/>
        <end position="162"/>
    </location>
</feature>
<sequence>MDRSTSRTYGSVSAMRLRYRYSGAHTTALDNMISPPCQPEMSYTARKYSGGTSAYSFTGGRRTNSTENGASKTVNSGNTSYSSSGYSSSSLLSPGLSSSPRLPYRRGSASSDILNTSTSYNNNLSTSSYSSMKGLPAKGSSSLASGKTRLSSPSPGYSSLSRYASNASLSSYASRYSAEKNGDGSDKGSVSSGIFSRQSSIDQPSSSPGRYSRSNSGEIPSYSRQNGTDSHTPSQGRYSRHNSGEIPLLSSNSSTVVSRYSRQNSAELSSSPSPTPGYATLERRTNRRKREYMTERRSAERIGDSISYSNTVYGARKKYGRTYSCDLPNHRLATRNYTLTKSESVSSCRFTGDRSGFDGSSTASLLKNGRGDPSCGGQPIAERERSPSVAAIYEGLARINEALQKYGTSKPSNLPVTSASHGTRALMGRQASTCSSTDIDHGKASISSTTSTTPTSLSSSVSLDPGAIKEALGGYLSPKVTSPRNRVNNFFSKGDSNSVDKQVNLSPEIVIP</sequence>
<dbReference type="EMBL" id="JAXCGZ010017192">
    <property type="protein sequence ID" value="KAK7068574.1"/>
    <property type="molecule type" value="Genomic_DNA"/>
</dbReference>
<dbReference type="AlphaFoldDB" id="A0AAN8ZZ20"/>
<feature type="compositionally biased region" description="Polar residues" evidence="1">
    <location>
        <begin position="263"/>
        <end position="272"/>
    </location>
</feature>
<name>A0AAN8ZZ20_HALRR</name>
<feature type="region of interest" description="Disordered" evidence="1">
    <location>
        <begin position="56"/>
        <end position="162"/>
    </location>
</feature>
<reference evidence="2 3" key="1">
    <citation type="submission" date="2023-11" db="EMBL/GenBank/DDBJ databases">
        <title>Halocaridina rubra genome assembly.</title>
        <authorList>
            <person name="Smith C."/>
        </authorList>
    </citation>
    <scope>NUCLEOTIDE SEQUENCE [LARGE SCALE GENOMIC DNA]</scope>
    <source>
        <strain evidence="2">EP-1</strain>
        <tissue evidence="2">Whole</tissue>
    </source>
</reference>